<keyword evidence="5" id="KW-1185">Reference proteome</keyword>
<dbReference type="InterPro" id="IPR011333">
    <property type="entry name" value="SKP1/BTB/POZ_sf"/>
</dbReference>
<evidence type="ECO:0000256" key="2">
    <source>
        <dbReference type="ARBA" id="ARBA00022737"/>
    </source>
</evidence>
<dbReference type="InterPro" id="IPR011705">
    <property type="entry name" value="BACK"/>
</dbReference>
<keyword evidence="1" id="KW-0880">Kelch repeat</keyword>
<protein>
    <recommendedName>
        <fullName evidence="3">BTB domain-containing protein</fullName>
    </recommendedName>
</protein>
<dbReference type="InterPro" id="IPR000210">
    <property type="entry name" value="BTB/POZ_dom"/>
</dbReference>
<proteinExistence type="predicted"/>
<dbReference type="SUPFAM" id="SSF54695">
    <property type="entry name" value="POZ domain"/>
    <property type="match status" value="1"/>
</dbReference>
<sequence>MAHQATQMFDDQLALINCLPQLNTLRMAGKLTDLTIELKDNVKMHAHRIVLASRVPSLCNTLCESHTKGQDAVLKWPTVSSEIATPFMHYIYTGQLEVHEANAAGLIVLSQQLLMPHVEEWVVSYMATRLNSEDIKNRWDLSQLLKSDHLRNACLQYIKKTFDIIAVSDFFIHLPPDAVLSLLRADDLQVDSEESLFKAIGKWVSPLGEVDETRVVHAAAMMKELRWRQVDANFRYRLYDEDGFWNTNVECL</sequence>
<dbReference type="OrthoDB" id="6265360at2759"/>
<evidence type="ECO:0000256" key="1">
    <source>
        <dbReference type="ARBA" id="ARBA00022441"/>
    </source>
</evidence>
<evidence type="ECO:0000259" key="3">
    <source>
        <dbReference type="PROSITE" id="PS50097"/>
    </source>
</evidence>
<dbReference type="SMART" id="SM00875">
    <property type="entry name" value="BACK"/>
    <property type="match status" value="1"/>
</dbReference>
<dbReference type="SMART" id="SM00225">
    <property type="entry name" value="BTB"/>
    <property type="match status" value="1"/>
</dbReference>
<accession>A0A3P7NL60</accession>
<feature type="domain" description="BTB" evidence="3">
    <location>
        <begin position="32"/>
        <end position="100"/>
    </location>
</feature>
<dbReference type="EMBL" id="UYRU01048499">
    <property type="protein sequence ID" value="VDN10119.1"/>
    <property type="molecule type" value="Genomic_DNA"/>
</dbReference>
<evidence type="ECO:0000313" key="4">
    <source>
        <dbReference type="EMBL" id="VDN10119.1"/>
    </source>
</evidence>
<evidence type="ECO:0000313" key="5">
    <source>
        <dbReference type="Proteomes" id="UP000281553"/>
    </source>
</evidence>
<dbReference type="Proteomes" id="UP000281553">
    <property type="component" value="Unassembled WGS sequence"/>
</dbReference>
<name>A0A3P7NL60_DIBLA</name>
<dbReference type="AlphaFoldDB" id="A0A3P7NL60"/>
<dbReference type="Pfam" id="PF00651">
    <property type="entry name" value="BTB"/>
    <property type="match status" value="1"/>
</dbReference>
<dbReference type="Gene3D" id="3.30.710.10">
    <property type="entry name" value="Potassium Channel Kv1.1, Chain A"/>
    <property type="match status" value="1"/>
</dbReference>
<keyword evidence="2" id="KW-0677">Repeat</keyword>
<reference evidence="4 5" key="1">
    <citation type="submission" date="2018-11" db="EMBL/GenBank/DDBJ databases">
        <authorList>
            <consortium name="Pathogen Informatics"/>
        </authorList>
    </citation>
    <scope>NUCLEOTIDE SEQUENCE [LARGE SCALE GENOMIC DNA]</scope>
</reference>
<gene>
    <name evidence="4" type="ORF">DILT_LOCUS5950</name>
</gene>
<organism evidence="4 5">
    <name type="scientific">Dibothriocephalus latus</name>
    <name type="common">Fish tapeworm</name>
    <name type="synonym">Diphyllobothrium latum</name>
    <dbReference type="NCBI Taxonomy" id="60516"/>
    <lineage>
        <taxon>Eukaryota</taxon>
        <taxon>Metazoa</taxon>
        <taxon>Spiralia</taxon>
        <taxon>Lophotrochozoa</taxon>
        <taxon>Platyhelminthes</taxon>
        <taxon>Cestoda</taxon>
        <taxon>Eucestoda</taxon>
        <taxon>Diphyllobothriidea</taxon>
        <taxon>Diphyllobothriidae</taxon>
        <taxon>Dibothriocephalus</taxon>
    </lineage>
</organism>
<dbReference type="CDD" id="cd18186">
    <property type="entry name" value="BTB_POZ_ZBTB_KLHL-like"/>
    <property type="match status" value="1"/>
</dbReference>
<dbReference type="PANTHER" id="PTHR45632:SF3">
    <property type="entry name" value="KELCH-LIKE PROTEIN 32"/>
    <property type="match status" value="1"/>
</dbReference>
<dbReference type="Gene3D" id="1.25.40.420">
    <property type="match status" value="1"/>
</dbReference>
<dbReference type="PROSITE" id="PS50097">
    <property type="entry name" value="BTB"/>
    <property type="match status" value="1"/>
</dbReference>
<dbReference type="Pfam" id="PF07707">
    <property type="entry name" value="BACK"/>
    <property type="match status" value="1"/>
</dbReference>
<dbReference type="PANTHER" id="PTHR45632">
    <property type="entry name" value="LD33804P"/>
    <property type="match status" value="1"/>
</dbReference>